<reference evidence="2 3" key="1">
    <citation type="journal article" date="2024" name="G3 (Bethesda)">
        <title>Genome assembly of Hibiscus sabdariffa L. provides insights into metabolisms of medicinal natural products.</title>
        <authorList>
            <person name="Kim T."/>
        </authorList>
    </citation>
    <scope>NUCLEOTIDE SEQUENCE [LARGE SCALE GENOMIC DNA]</scope>
    <source>
        <strain evidence="2">TK-2024</strain>
        <tissue evidence="2">Old leaves</tissue>
    </source>
</reference>
<dbReference type="EMBL" id="JBBPBM010000104">
    <property type="protein sequence ID" value="KAK8508186.1"/>
    <property type="molecule type" value="Genomic_DNA"/>
</dbReference>
<keyword evidence="3" id="KW-1185">Reference proteome</keyword>
<evidence type="ECO:0000256" key="1">
    <source>
        <dbReference type="SAM" id="MobiDB-lite"/>
    </source>
</evidence>
<gene>
    <name evidence="2" type="ORF">V6N12_025286</name>
</gene>
<sequence>MKRKWEIKRGSLQEHREAKRATGCKQPQRSTGQAEGLVSDNHPDDFLPRWNGNSRRWTCGESRRIQCEWAPKRGLWTMVCKDRGWAGDEKERVKEGCN</sequence>
<accession>A0ABR2BM17</accession>
<organism evidence="2 3">
    <name type="scientific">Hibiscus sabdariffa</name>
    <name type="common">roselle</name>
    <dbReference type="NCBI Taxonomy" id="183260"/>
    <lineage>
        <taxon>Eukaryota</taxon>
        <taxon>Viridiplantae</taxon>
        <taxon>Streptophyta</taxon>
        <taxon>Embryophyta</taxon>
        <taxon>Tracheophyta</taxon>
        <taxon>Spermatophyta</taxon>
        <taxon>Magnoliopsida</taxon>
        <taxon>eudicotyledons</taxon>
        <taxon>Gunneridae</taxon>
        <taxon>Pentapetalae</taxon>
        <taxon>rosids</taxon>
        <taxon>malvids</taxon>
        <taxon>Malvales</taxon>
        <taxon>Malvaceae</taxon>
        <taxon>Malvoideae</taxon>
        <taxon>Hibiscus</taxon>
    </lineage>
</organism>
<dbReference type="Proteomes" id="UP001472677">
    <property type="component" value="Unassembled WGS sequence"/>
</dbReference>
<proteinExistence type="predicted"/>
<feature type="compositionally biased region" description="Basic and acidic residues" evidence="1">
    <location>
        <begin position="7"/>
        <end position="20"/>
    </location>
</feature>
<feature type="region of interest" description="Disordered" evidence="1">
    <location>
        <begin position="1"/>
        <end position="49"/>
    </location>
</feature>
<name>A0ABR2BM17_9ROSI</name>
<comment type="caution">
    <text evidence="2">The sequence shown here is derived from an EMBL/GenBank/DDBJ whole genome shotgun (WGS) entry which is preliminary data.</text>
</comment>
<protein>
    <submittedName>
        <fullName evidence="2">Uncharacterized protein</fullName>
    </submittedName>
</protein>
<evidence type="ECO:0000313" key="3">
    <source>
        <dbReference type="Proteomes" id="UP001472677"/>
    </source>
</evidence>
<evidence type="ECO:0000313" key="2">
    <source>
        <dbReference type="EMBL" id="KAK8508186.1"/>
    </source>
</evidence>